<dbReference type="SUPFAM" id="SSF53850">
    <property type="entry name" value="Periplasmic binding protein-like II"/>
    <property type="match status" value="1"/>
</dbReference>
<comment type="caution">
    <text evidence="6">The sequence shown here is derived from an EMBL/GenBank/DDBJ whole genome shotgun (WGS) entry which is preliminary data.</text>
</comment>
<protein>
    <recommendedName>
        <fullName evidence="4">Phosphate-binding protein</fullName>
    </recommendedName>
</protein>
<organism evidence="6 7">
    <name type="scientific">Synechocystis salina LEGE 00031</name>
    <dbReference type="NCBI Taxonomy" id="1828736"/>
    <lineage>
        <taxon>Bacteria</taxon>
        <taxon>Bacillati</taxon>
        <taxon>Cyanobacteriota</taxon>
        <taxon>Cyanophyceae</taxon>
        <taxon>Synechococcales</taxon>
        <taxon>Merismopediaceae</taxon>
        <taxon>Synechocystis</taxon>
    </lineage>
</organism>
<gene>
    <name evidence="6" type="ORF">IQ217_05870</name>
</gene>
<evidence type="ECO:0000256" key="3">
    <source>
        <dbReference type="ARBA" id="ARBA00022729"/>
    </source>
</evidence>
<dbReference type="InterPro" id="IPR011862">
    <property type="entry name" value="Phos-bd"/>
</dbReference>
<dbReference type="Pfam" id="PF12849">
    <property type="entry name" value="PBP_like_2"/>
    <property type="match status" value="1"/>
</dbReference>
<keyword evidence="2 4" id="KW-0813">Transport</keyword>
<dbReference type="RefSeq" id="WP_194019257.1">
    <property type="nucleotide sequence ID" value="NZ_JADEVV010000012.1"/>
</dbReference>
<dbReference type="Gene3D" id="3.40.190.10">
    <property type="entry name" value="Periplasmic binding protein-like II"/>
    <property type="match status" value="2"/>
</dbReference>
<evidence type="ECO:0000313" key="7">
    <source>
        <dbReference type="Proteomes" id="UP000658720"/>
    </source>
</evidence>
<evidence type="ECO:0000256" key="4">
    <source>
        <dbReference type="RuleBase" id="RU367119"/>
    </source>
</evidence>
<keyword evidence="4" id="KW-0592">Phosphate transport</keyword>
<name>A0ABR9VQ07_9SYNC</name>
<evidence type="ECO:0000259" key="5">
    <source>
        <dbReference type="Pfam" id="PF12849"/>
    </source>
</evidence>
<evidence type="ECO:0000256" key="2">
    <source>
        <dbReference type="ARBA" id="ARBA00022448"/>
    </source>
</evidence>
<dbReference type="EMBL" id="JADEVV010000012">
    <property type="protein sequence ID" value="MBE9253397.1"/>
    <property type="molecule type" value="Genomic_DNA"/>
</dbReference>
<feature type="domain" description="PBP" evidence="5">
    <location>
        <begin position="27"/>
        <end position="280"/>
    </location>
</feature>
<dbReference type="InterPro" id="IPR050811">
    <property type="entry name" value="Phosphate_ABC_transporter"/>
</dbReference>
<comment type="similarity">
    <text evidence="1 4">Belongs to the PstS family.</text>
</comment>
<dbReference type="NCBIfam" id="TIGR02136">
    <property type="entry name" value="ptsS_2"/>
    <property type="match status" value="1"/>
</dbReference>
<dbReference type="CDD" id="cd13654">
    <property type="entry name" value="PBP2_phosphate_like_2"/>
    <property type="match status" value="1"/>
</dbReference>
<proteinExistence type="inferred from homology"/>
<comment type="function">
    <text evidence="4">Involved in the system for phosphate transport across the cytoplasmic membrane.</text>
</comment>
<evidence type="ECO:0000313" key="6">
    <source>
        <dbReference type="EMBL" id="MBE9253397.1"/>
    </source>
</evidence>
<dbReference type="InterPro" id="IPR024370">
    <property type="entry name" value="PBP_domain"/>
</dbReference>
<evidence type="ECO:0000256" key="1">
    <source>
        <dbReference type="ARBA" id="ARBA00008725"/>
    </source>
</evidence>
<dbReference type="PANTHER" id="PTHR30570">
    <property type="entry name" value="PERIPLASMIC PHOSPHATE BINDING COMPONENT OF PHOSPHATE ABC TRANSPORTER"/>
    <property type="match status" value="1"/>
</dbReference>
<accession>A0ABR9VQ07</accession>
<reference evidence="6 7" key="1">
    <citation type="submission" date="2020-10" db="EMBL/GenBank/DDBJ databases">
        <authorList>
            <person name="Castelo-Branco R."/>
            <person name="Eusebio N."/>
            <person name="Adriana R."/>
            <person name="Vieira A."/>
            <person name="Brugerolle De Fraissinette N."/>
            <person name="Rezende De Castro R."/>
            <person name="Schneider M.P."/>
            <person name="Vasconcelos V."/>
            <person name="Leao P.N."/>
        </authorList>
    </citation>
    <scope>NUCLEOTIDE SEQUENCE [LARGE SCALE GENOMIC DNA]</scope>
    <source>
        <strain evidence="6 7">LEGE 00031</strain>
    </source>
</reference>
<keyword evidence="7" id="KW-1185">Reference proteome</keyword>
<keyword evidence="3" id="KW-0732">Signal</keyword>
<dbReference type="PROSITE" id="PS51257">
    <property type="entry name" value="PROKAR_LIPOPROTEIN"/>
    <property type="match status" value="1"/>
</dbReference>
<dbReference type="Proteomes" id="UP000658720">
    <property type="component" value="Unassembled WGS sequence"/>
</dbReference>
<dbReference type="PANTHER" id="PTHR30570:SF1">
    <property type="entry name" value="PHOSPHATE-BINDING PROTEIN PSTS"/>
    <property type="match status" value="1"/>
</dbReference>
<sequence>MLDLRRLSRGIVPVALLLLGISACTPSQTSQPIAIDGSSTVYPITEAIAKEYSAGQNAVAITVEFSGTGGGFRSFCEGKTDITNASRPINREEMKLCNDNQVRYVELPIAFDAITVVGNPKNDWLNSLTVEELKRIWEPAAEKTLTRWNQVRPEFPDQPINLYSPGEDSGTFDYFTEAIVGQAGTSRLDSLKSEDDEILVQGVVQDLYSLGYFGFAYYEAHTNELKAIAVDAGKGPILPSRETVEKSEYQPLSRPLFIYVNATKAQENPALREFVDFYLANAPATATKVGYIPLPEEAYNLGKISFNKGEVGTVFDGKSVMDLTIGELLKKQASFE</sequence>